<sequence>MTYSIVFFYLCLDLFLRYLWLALAFSAVRFNVRGIYRSDMHHFVRNFFYSAQLLITKCC</sequence>
<evidence type="ECO:0000313" key="1">
    <source>
        <dbReference type="EMBL" id="AST82160.1"/>
    </source>
</evidence>
<dbReference type="EMBL" id="CP022695">
    <property type="protein sequence ID" value="AST82160.1"/>
    <property type="molecule type" value="Genomic_DNA"/>
</dbReference>
<reference evidence="1" key="1">
    <citation type="submission" date="2017-08" db="EMBL/GenBank/DDBJ databases">
        <title>Real-time genomic and epidemiological investigation of a multi-institutional outbreak of KPC-producing Enterobacteriaceae reveals complex transmission dynamics and informs management responses.</title>
        <authorList>
            <person name="Kwong J.C."/>
            <person name="Lane C."/>
            <person name="Romanes F."/>
            <person name="Goncalves da Silva A."/>
            <person name="Easton M."/>
            <person name="Cronin K."/>
            <person name="Waters M.J."/>
            <person name="Tomita T."/>
            <person name="Stevens K."/>
            <person name="Schultz M.B."/>
            <person name="Baines S.L."/>
            <person name="Sherry N.L."/>
            <person name="Carter G."/>
            <person name="Mu A."/>
            <person name="Sait M."/>
            <person name="Ballard S.A."/>
            <person name="Seemann T."/>
            <person name="Stinear T.P."/>
            <person name="Howden B.P."/>
        </authorList>
    </citation>
    <scope>NUCLEOTIDE SEQUENCE</scope>
    <source>
        <strain evidence="1">AUSMDU00008141</strain>
    </source>
</reference>
<name>A0ACA8DD22_9ENTR</name>
<gene>
    <name evidence="1" type="ORF">CI104_00975</name>
</gene>
<organism evidence="1 2">
    <name type="scientific">Citrobacter farmeri</name>
    <dbReference type="NCBI Taxonomy" id="67824"/>
    <lineage>
        <taxon>Bacteria</taxon>
        <taxon>Pseudomonadati</taxon>
        <taxon>Pseudomonadota</taxon>
        <taxon>Gammaproteobacteria</taxon>
        <taxon>Enterobacterales</taxon>
        <taxon>Enterobacteriaceae</taxon>
        <taxon>Citrobacter</taxon>
    </lineage>
</organism>
<proteinExistence type="predicted"/>
<evidence type="ECO:0000313" key="2">
    <source>
        <dbReference type="Proteomes" id="UP000215286"/>
    </source>
</evidence>
<keyword evidence="2" id="KW-1185">Reference proteome</keyword>
<dbReference type="Proteomes" id="UP000215286">
    <property type="component" value="Chromosome"/>
</dbReference>
<accession>A0ACA8DD22</accession>
<protein>
    <submittedName>
        <fullName evidence="1">Uncharacterized protein</fullName>
    </submittedName>
</protein>